<dbReference type="Gene3D" id="2.10.25.10">
    <property type="entry name" value="Laminin"/>
    <property type="match status" value="4"/>
</dbReference>
<keyword evidence="10" id="KW-1185">Reference proteome</keyword>
<dbReference type="SMART" id="SM00254">
    <property type="entry name" value="ShKT"/>
    <property type="match status" value="1"/>
</dbReference>
<dbReference type="WBParaSite" id="TCNE_0000575201-mRNA-1">
    <property type="protein sequence ID" value="TCNE_0000575201-mRNA-1"/>
    <property type="gene ID" value="TCNE_0000575201"/>
</dbReference>
<dbReference type="GO" id="GO:0005509">
    <property type="term" value="F:calcium ion binding"/>
    <property type="evidence" value="ECO:0007669"/>
    <property type="project" value="InterPro"/>
</dbReference>
<dbReference type="InterPro" id="IPR051022">
    <property type="entry name" value="Notch_Cell-Fate_Det"/>
</dbReference>
<dbReference type="SMART" id="SM00181">
    <property type="entry name" value="EGF"/>
    <property type="match status" value="4"/>
</dbReference>
<proteinExistence type="predicted"/>
<accession>A0A183UB82</accession>
<protein>
    <submittedName>
        <fullName evidence="11">EGF-like domain-containing protein</fullName>
    </submittedName>
</protein>
<dbReference type="InterPro" id="IPR000152">
    <property type="entry name" value="EGF-type_Asp/Asn_hydroxyl_site"/>
</dbReference>
<evidence type="ECO:0000313" key="9">
    <source>
        <dbReference type="EMBL" id="VDM36979.1"/>
    </source>
</evidence>
<keyword evidence="4 6" id="KW-1015">Disulfide bond</keyword>
<reference evidence="9 10" key="2">
    <citation type="submission" date="2018-11" db="EMBL/GenBank/DDBJ databases">
        <authorList>
            <consortium name="Pathogen Informatics"/>
        </authorList>
    </citation>
    <scope>NUCLEOTIDE SEQUENCE [LARGE SCALE GENOMIC DNA]</scope>
</reference>
<dbReference type="PROSITE" id="PS01187">
    <property type="entry name" value="EGF_CA"/>
    <property type="match status" value="1"/>
</dbReference>
<reference evidence="11" key="1">
    <citation type="submission" date="2016-06" db="UniProtKB">
        <authorList>
            <consortium name="WormBaseParasite"/>
        </authorList>
    </citation>
    <scope>IDENTIFICATION</scope>
</reference>
<dbReference type="GO" id="GO:0045197">
    <property type="term" value="P:establishment or maintenance of epithelial cell apical/basal polarity"/>
    <property type="evidence" value="ECO:0007669"/>
    <property type="project" value="TreeGrafter"/>
</dbReference>
<dbReference type="InterPro" id="IPR003582">
    <property type="entry name" value="ShKT_dom"/>
</dbReference>
<gene>
    <name evidence="9" type="ORF">TCNE_LOCUS5752</name>
</gene>
<dbReference type="InterPro" id="IPR000742">
    <property type="entry name" value="EGF"/>
</dbReference>
<dbReference type="GO" id="GO:0005886">
    <property type="term" value="C:plasma membrane"/>
    <property type="evidence" value="ECO:0007669"/>
    <property type="project" value="TreeGrafter"/>
</dbReference>
<feature type="disulfide bond" evidence="6">
    <location>
        <begin position="277"/>
        <end position="286"/>
    </location>
</feature>
<dbReference type="GO" id="GO:0007157">
    <property type="term" value="P:heterophilic cell-cell adhesion via plasma membrane cell adhesion molecules"/>
    <property type="evidence" value="ECO:0007669"/>
    <property type="project" value="TreeGrafter"/>
</dbReference>
<dbReference type="PROSITE" id="PS50026">
    <property type="entry name" value="EGF_3"/>
    <property type="match status" value="3"/>
</dbReference>
<evidence type="ECO:0000313" key="10">
    <source>
        <dbReference type="Proteomes" id="UP000050794"/>
    </source>
</evidence>
<keyword evidence="5" id="KW-0325">Glycoprotein</keyword>
<feature type="domain" description="ShKT" evidence="8">
    <location>
        <begin position="311"/>
        <end position="348"/>
    </location>
</feature>
<evidence type="ECO:0000313" key="11">
    <source>
        <dbReference type="WBParaSite" id="TCNE_0000575201-mRNA-1"/>
    </source>
</evidence>
<feature type="domain" description="EGF-like" evidence="7">
    <location>
        <begin position="81"/>
        <end position="121"/>
    </location>
</feature>
<evidence type="ECO:0000256" key="6">
    <source>
        <dbReference type="PROSITE-ProRule" id="PRU00076"/>
    </source>
</evidence>
<evidence type="ECO:0000256" key="3">
    <source>
        <dbReference type="ARBA" id="ARBA00022737"/>
    </source>
</evidence>
<feature type="disulfide bond" evidence="6">
    <location>
        <begin position="177"/>
        <end position="186"/>
    </location>
</feature>
<dbReference type="Pfam" id="PF00008">
    <property type="entry name" value="EGF"/>
    <property type="match status" value="2"/>
</dbReference>
<feature type="domain" description="EGF-like" evidence="7">
    <location>
        <begin position="251"/>
        <end position="287"/>
    </location>
</feature>
<evidence type="ECO:0000259" key="8">
    <source>
        <dbReference type="PROSITE" id="PS51670"/>
    </source>
</evidence>
<keyword evidence="2" id="KW-0732">Signal</keyword>
<sequence length="394" mass="44098">MRLFKSDFDELTRESRTSIPASTIHQLSGKALEHSAEFPPPSSLLRRPISQAITNTQLSVPISADSDLKSVGTLKTASIQKPVLCSNNVCLNGGTCVKDRREKEGYRCECAQGWTEIDHCADHDCVSGECINNNDNYTCECLPNFAGQFCTRNCGVDFCKHNGSCVEKHGGELGCDCPAGSAGKRCEKGVLYKLRKRSVQAAQTSNDPYEAKAAVNKSTELQFVLIFATSSPASSFPISFAKIPKNQLIPEINECNFRRCKNALRCIDKWNDYQCVCEPGWMGKNCDRKSPFVLFPHVFAESTDFRQAWPCQDVYGSCKLWKRQGQCELMRDHTNFFDTNCALSCDQCSFLNSTSKFYSSLDETYADRIASSGLDAWRMENRLEWLVFFGCTTL</sequence>
<evidence type="ECO:0000259" key="7">
    <source>
        <dbReference type="PROSITE" id="PS50026"/>
    </source>
</evidence>
<comment type="caution">
    <text evidence="6">Lacks conserved residue(s) required for the propagation of feature annotation.</text>
</comment>
<dbReference type="GO" id="GO:0032991">
    <property type="term" value="C:protein-containing complex"/>
    <property type="evidence" value="ECO:0007669"/>
    <property type="project" value="TreeGrafter"/>
</dbReference>
<organism evidence="10 11">
    <name type="scientific">Toxocara canis</name>
    <name type="common">Canine roundworm</name>
    <dbReference type="NCBI Taxonomy" id="6265"/>
    <lineage>
        <taxon>Eukaryota</taxon>
        <taxon>Metazoa</taxon>
        <taxon>Ecdysozoa</taxon>
        <taxon>Nematoda</taxon>
        <taxon>Chromadorea</taxon>
        <taxon>Rhabditida</taxon>
        <taxon>Spirurina</taxon>
        <taxon>Ascaridomorpha</taxon>
        <taxon>Ascaridoidea</taxon>
        <taxon>Toxocaridae</taxon>
        <taxon>Toxocara</taxon>
    </lineage>
</organism>
<dbReference type="CDD" id="cd00054">
    <property type="entry name" value="EGF_CA"/>
    <property type="match status" value="2"/>
</dbReference>
<dbReference type="PANTHER" id="PTHR24049:SF22">
    <property type="entry name" value="DROSOPHILA CRUMBS HOMOLOG"/>
    <property type="match status" value="1"/>
</dbReference>
<dbReference type="InterPro" id="IPR018097">
    <property type="entry name" value="EGF_Ca-bd_CS"/>
</dbReference>
<dbReference type="PROSITE" id="PS51670">
    <property type="entry name" value="SHKT"/>
    <property type="match status" value="1"/>
</dbReference>
<dbReference type="AlphaFoldDB" id="A0A183UB82"/>
<evidence type="ECO:0000256" key="4">
    <source>
        <dbReference type="ARBA" id="ARBA00023157"/>
    </source>
</evidence>
<keyword evidence="3" id="KW-0677">Repeat</keyword>
<feature type="domain" description="EGF-like" evidence="7">
    <location>
        <begin position="151"/>
        <end position="187"/>
    </location>
</feature>
<dbReference type="InterPro" id="IPR001881">
    <property type="entry name" value="EGF-like_Ca-bd_dom"/>
</dbReference>
<dbReference type="SUPFAM" id="SSF57196">
    <property type="entry name" value="EGF/Laminin"/>
    <property type="match status" value="4"/>
</dbReference>
<evidence type="ECO:0000256" key="5">
    <source>
        <dbReference type="ARBA" id="ARBA00023180"/>
    </source>
</evidence>
<name>A0A183UB82_TOXCA</name>
<dbReference type="PROSITE" id="PS00022">
    <property type="entry name" value="EGF_1"/>
    <property type="match status" value="2"/>
</dbReference>
<dbReference type="SMART" id="SM00179">
    <property type="entry name" value="EGF_CA"/>
    <property type="match status" value="2"/>
</dbReference>
<evidence type="ECO:0000256" key="2">
    <source>
        <dbReference type="ARBA" id="ARBA00022729"/>
    </source>
</evidence>
<keyword evidence="1 6" id="KW-0245">EGF-like domain</keyword>
<dbReference type="FunFam" id="2.10.25.10:FF:000004">
    <property type="entry name" value="Neurogenic locus notch 1"/>
    <property type="match status" value="1"/>
</dbReference>
<dbReference type="PANTHER" id="PTHR24049">
    <property type="entry name" value="CRUMBS FAMILY MEMBER"/>
    <property type="match status" value="1"/>
</dbReference>
<dbReference type="PROSITE" id="PS00010">
    <property type="entry name" value="ASX_HYDROXYL"/>
    <property type="match status" value="1"/>
</dbReference>
<evidence type="ECO:0000256" key="1">
    <source>
        <dbReference type="ARBA" id="ARBA00022536"/>
    </source>
</evidence>
<dbReference type="EMBL" id="UYWY01019388">
    <property type="protein sequence ID" value="VDM36979.1"/>
    <property type="molecule type" value="Genomic_DNA"/>
</dbReference>
<dbReference type="Proteomes" id="UP000050794">
    <property type="component" value="Unassembled WGS sequence"/>
</dbReference>
<dbReference type="PROSITE" id="PS01186">
    <property type="entry name" value="EGF_2"/>
    <property type="match status" value="2"/>
</dbReference>